<name>A0A453H2W9_AEGTS</name>
<sequence length="43" mass="4426">FFESRRACCGTGTIETSVLCHQGAPGTCANATGLLLQGLQLIS</sequence>
<proteinExistence type="predicted"/>
<keyword evidence="2" id="KW-1185">Reference proteome</keyword>
<accession>A0A453H2W9</accession>
<dbReference type="EnsemblPlants" id="AET4Gv20042100.4">
    <property type="protein sequence ID" value="AET4Gv20042100.4"/>
    <property type="gene ID" value="AET4Gv20042100"/>
</dbReference>
<dbReference type="Proteomes" id="UP000015105">
    <property type="component" value="Chromosome 4D"/>
</dbReference>
<reference evidence="2" key="1">
    <citation type="journal article" date="2014" name="Science">
        <title>Ancient hybridizations among the ancestral genomes of bread wheat.</title>
        <authorList>
            <consortium name="International Wheat Genome Sequencing Consortium,"/>
            <person name="Marcussen T."/>
            <person name="Sandve S.R."/>
            <person name="Heier L."/>
            <person name="Spannagl M."/>
            <person name="Pfeifer M."/>
            <person name="Jakobsen K.S."/>
            <person name="Wulff B.B."/>
            <person name="Steuernagel B."/>
            <person name="Mayer K.F."/>
            <person name="Olsen O.A."/>
        </authorList>
    </citation>
    <scope>NUCLEOTIDE SEQUENCE [LARGE SCALE GENOMIC DNA]</scope>
    <source>
        <strain evidence="2">cv. AL8/78</strain>
    </source>
</reference>
<reference evidence="2" key="2">
    <citation type="journal article" date="2017" name="Nat. Plants">
        <title>The Aegilops tauschii genome reveals multiple impacts of transposons.</title>
        <authorList>
            <person name="Zhao G."/>
            <person name="Zou C."/>
            <person name="Li K."/>
            <person name="Wang K."/>
            <person name="Li T."/>
            <person name="Gao L."/>
            <person name="Zhang X."/>
            <person name="Wang H."/>
            <person name="Yang Z."/>
            <person name="Liu X."/>
            <person name="Jiang W."/>
            <person name="Mao L."/>
            <person name="Kong X."/>
            <person name="Jiao Y."/>
            <person name="Jia J."/>
        </authorList>
    </citation>
    <scope>NUCLEOTIDE SEQUENCE [LARGE SCALE GENOMIC DNA]</scope>
    <source>
        <strain evidence="2">cv. AL8/78</strain>
    </source>
</reference>
<reference evidence="1" key="5">
    <citation type="journal article" date="2021" name="G3 (Bethesda)">
        <title>Aegilops tauschii genome assembly Aet v5.0 features greater sequence contiguity and improved annotation.</title>
        <authorList>
            <person name="Wang L."/>
            <person name="Zhu T."/>
            <person name="Rodriguez J.C."/>
            <person name="Deal K.R."/>
            <person name="Dubcovsky J."/>
            <person name="McGuire P.E."/>
            <person name="Lux T."/>
            <person name="Spannagl M."/>
            <person name="Mayer K.F.X."/>
            <person name="Baldrich P."/>
            <person name="Meyers B.C."/>
            <person name="Huo N."/>
            <person name="Gu Y.Q."/>
            <person name="Zhou H."/>
            <person name="Devos K.M."/>
            <person name="Bennetzen J.L."/>
            <person name="Unver T."/>
            <person name="Budak H."/>
            <person name="Gulick P.J."/>
            <person name="Galiba G."/>
            <person name="Kalapos B."/>
            <person name="Nelson D.R."/>
            <person name="Li P."/>
            <person name="You F.M."/>
            <person name="Luo M.C."/>
            <person name="Dvorak J."/>
        </authorList>
    </citation>
    <scope>NUCLEOTIDE SEQUENCE [LARGE SCALE GENOMIC DNA]</scope>
    <source>
        <strain evidence="1">cv. AL8/78</strain>
    </source>
</reference>
<dbReference type="AlphaFoldDB" id="A0A453H2W9"/>
<evidence type="ECO:0000313" key="1">
    <source>
        <dbReference type="EnsemblPlants" id="AET4Gv20042100.4"/>
    </source>
</evidence>
<dbReference type="Gramene" id="AET4Gv20042100.4">
    <property type="protein sequence ID" value="AET4Gv20042100.4"/>
    <property type="gene ID" value="AET4Gv20042100"/>
</dbReference>
<protein>
    <submittedName>
        <fullName evidence="1">Uncharacterized protein</fullName>
    </submittedName>
</protein>
<reference evidence="1" key="4">
    <citation type="submission" date="2019-03" db="UniProtKB">
        <authorList>
            <consortium name="EnsemblPlants"/>
        </authorList>
    </citation>
    <scope>IDENTIFICATION</scope>
</reference>
<organism evidence="1 2">
    <name type="scientific">Aegilops tauschii subsp. strangulata</name>
    <name type="common">Goatgrass</name>
    <dbReference type="NCBI Taxonomy" id="200361"/>
    <lineage>
        <taxon>Eukaryota</taxon>
        <taxon>Viridiplantae</taxon>
        <taxon>Streptophyta</taxon>
        <taxon>Embryophyta</taxon>
        <taxon>Tracheophyta</taxon>
        <taxon>Spermatophyta</taxon>
        <taxon>Magnoliopsida</taxon>
        <taxon>Liliopsida</taxon>
        <taxon>Poales</taxon>
        <taxon>Poaceae</taxon>
        <taxon>BOP clade</taxon>
        <taxon>Pooideae</taxon>
        <taxon>Triticodae</taxon>
        <taxon>Triticeae</taxon>
        <taxon>Triticinae</taxon>
        <taxon>Aegilops</taxon>
    </lineage>
</organism>
<reference evidence="1" key="3">
    <citation type="journal article" date="2017" name="Nature">
        <title>Genome sequence of the progenitor of the wheat D genome Aegilops tauschii.</title>
        <authorList>
            <person name="Luo M.C."/>
            <person name="Gu Y.Q."/>
            <person name="Puiu D."/>
            <person name="Wang H."/>
            <person name="Twardziok S.O."/>
            <person name="Deal K.R."/>
            <person name="Huo N."/>
            <person name="Zhu T."/>
            <person name="Wang L."/>
            <person name="Wang Y."/>
            <person name="McGuire P.E."/>
            <person name="Liu S."/>
            <person name="Long H."/>
            <person name="Ramasamy R.K."/>
            <person name="Rodriguez J.C."/>
            <person name="Van S.L."/>
            <person name="Yuan L."/>
            <person name="Wang Z."/>
            <person name="Xia Z."/>
            <person name="Xiao L."/>
            <person name="Anderson O.D."/>
            <person name="Ouyang S."/>
            <person name="Liang Y."/>
            <person name="Zimin A.V."/>
            <person name="Pertea G."/>
            <person name="Qi P."/>
            <person name="Bennetzen J.L."/>
            <person name="Dai X."/>
            <person name="Dawson M.W."/>
            <person name="Muller H.G."/>
            <person name="Kugler K."/>
            <person name="Rivarola-Duarte L."/>
            <person name="Spannagl M."/>
            <person name="Mayer K.F.X."/>
            <person name="Lu F.H."/>
            <person name="Bevan M.W."/>
            <person name="Leroy P."/>
            <person name="Li P."/>
            <person name="You F.M."/>
            <person name="Sun Q."/>
            <person name="Liu Z."/>
            <person name="Lyons E."/>
            <person name="Wicker T."/>
            <person name="Salzberg S.L."/>
            <person name="Devos K.M."/>
            <person name="Dvorak J."/>
        </authorList>
    </citation>
    <scope>NUCLEOTIDE SEQUENCE [LARGE SCALE GENOMIC DNA]</scope>
    <source>
        <strain evidence="1">cv. AL8/78</strain>
    </source>
</reference>
<evidence type="ECO:0000313" key="2">
    <source>
        <dbReference type="Proteomes" id="UP000015105"/>
    </source>
</evidence>